<accession>A0A3N4JMU6</accession>
<keyword evidence="5 6" id="KW-0326">Glycosidase</keyword>
<dbReference type="Proteomes" id="UP000276215">
    <property type="component" value="Unassembled WGS sequence"/>
</dbReference>
<dbReference type="CDD" id="cd14792">
    <property type="entry name" value="GH27"/>
    <property type="match status" value="1"/>
</dbReference>
<keyword evidence="6" id="KW-1015">Disulfide bond</keyword>
<dbReference type="EC" id="3.2.1.22" evidence="3 6"/>
<organism evidence="8 9">
    <name type="scientific">Choiromyces venosus 120613-1</name>
    <dbReference type="NCBI Taxonomy" id="1336337"/>
    <lineage>
        <taxon>Eukaryota</taxon>
        <taxon>Fungi</taxon>
        <taxon>Dikarya</taxon>
        <taxon>Ascomycota</taxon>
        <taxon>Pezizomycotina</taxon>
        <taxon>Pezizomycetes</taxon>
        <taxon>Pezizales</taxon>
        <taxon>Tuberaceae</taxon>
        <taxon>Choiromyces</taxon>
    </lineage>
</organism>
<comment type="catalytic activity">
    <reaction evidence="1 6">
        <text>Hydrolysis of terminal, non-reducing alpha-D-galactose residues in alpha-D-galactosides, including galactose oligosaccharides, galactomannans and galactolipids.</text>
        <dbReference type="EC" id="3.2.1.22"/>
    </reaction>
</comment>
<evidence type="ECO:0000313" key="9">
    <source>
        <dbReference type="Proteomes" id="UP000276215"/>
    </source>
</evidence>
<dbReference type="Gene3D" id="3.20.20.70">
    <property type="entry name" value="Aldolase class I"/>
    <property type="match status" value="1"/>
</dbReference>
<proteinExistence type="inferred from homology"/>
<evidence type="ECO:0000256" key="3">
    <source>
        <dbReference type="ARBA" id="ARBA00012755"/>
    </source>
</evidence>
<feature type="signal peptide" evidence="7">
    <location>
        <begin position="1"/>
        <end position="24"/>
    </location>
</feature>
<dbReference type="InterPro" id="IPR013780">
    <property type="entry name" value="Glyco_hydro_b"/>
</dbReference>
<keyword evidence="7" id="KW-0732">Signal</keyword>
<comment type="similarity">
    <text evidence="2 6">Belongs to the glycosyl hydrolase 27 family.</text>
</comment>
<dbReference type="GO" id="GO:0005975">
    <property type="term" value="P:carbohydrate metabolic process"/>
    <property type="evidence" value="ECO:0007669"/>
    <property type="project" value="InterPro"/>
</dbReference>
<dbReference type="OrthoDB" id="5795902at2759"/>
<evidence type="ECO:0000256" key="4">
    <source>
        <dbReference type="ARBA" id="ARBA00022801"/>
    </source>
</evidence>
<reference evidence="8 9" key="1">
    <citation type="journal article" date="2018" name="Nat. Ecol. Evol.">
        <title>Pezizomycetes genomes reveal the molecular basis of ectomycorrhizal truffle lifestyle.</title>
        <authorList>
            <person name="Murat C."/>
            <person name="Payen T."/>
            <person name="Noel B."/>
            <person name="Kuo A."/>
            <person name="Morin E."/>
            <person name="Chen J."/>
            <person name="Kohler A."/>
            <person name="Krizsan K."/>
            <person name="Balestrini R."/>
            <person name="Da Silva C."/>
            <person name="Montanini B."/>
            <person name="Hainaut M."/>
            <person name="Levati E."/>
            <person name="Barry K.W."/>
            <person name="Belfiori B."/>
            <person name="Cichocki N."/>
            <person name="Clum A."/>
            <person name="Dockter R.B."/>
            <person name="Fauchery L."/>
            <person name="Guy J."/>
            <person name="Iotti M."/>
            <person name="Le Tacon F."/>
            <person name="Lindquist E.A."/>
            <person name="Lipzen A."/>
            <person name="Malagnac F."/>
            <person name="Mello A."/>
            <person name="Molinier V."/>
            <person name="Miyauchi S."/>
            <person name="Poulain J."/>
            <person name="Riccioni C."/>
            <person name="Rubini A."/>
            <person name="Sitrit Y."/>
            <person name="Splivallo R."/>
            <person name="Traeger S."/>
            <person name="Wang M."/>
            <person name="Zifcakova L."/>
            <person name="Wipf D."/>
            <person name="Zambonelli A."/>
            <person name="Paolocci F."/>
            <person name="Nowrousian M."/>
            <person name="Ottonello S."/>
            <person name="Baldrian P."/>
            <person name="Spatafora J.W."/>
            <person name="Henrissat B."/>
            <person name="Nagy L.G."/>
            <person name="Aury J.M."/>
            <person name="Wincker P."/>
            <person name="Grigoriev I.V."/>
            <person name="Bonfante P."/>
            <person name="Martin F.M."/>
        </authorList>
    </citation>
    <scope>NUCLEOTIDE SEQUENCE [LARGE SCALE GENOMIC DNA]</scope>
    <source>
        <strain evidence="8 9">120613-1</strain>
    </source>
</reference>
<dbReference type="STRING" id="1336337.A0A3N4JMU6"/>
<dbReference type="PANTHER" id="PTHR11452">
    <property type="entry name" value="ALPHA-GALACTOSIDASE/ALPHA-N-ACETYLGALACTOSAMINIDASE"/>
    <property type="match status" value="1"/>
</dbReference>
<evidence type="ECO:0000256" key="6">
    <source>
        <dbReference type="RuleBase" id="RU361168"/>
    </source>
</evidence>
<feature type="chain" id="PRO_5018137663" description="Alpha-galactosidase" evidence="7">
    <location>
        <begin position="25"/>
        <end position="422"/>
    </location>
</feature>
<dbReference type="InterPro" id="IPR013785">
    <property type="entry name" value="Aldolase_TIM"/>
</dbReference>
<dbReference type="InterPro" id="IPR002241">
    <property type="entry name" value="Glyco_hydro_27"/>
</dbReference>
<dbReference type="Gene3D" id="2.60.40.1180">
    <property type="entry name" value="Golgi alpha-mannosidase II"/>
    <property type="match status" value="1"/>
</dbReference>
<dbReference type="SUPFAM" id="SSF51011">
    <property type="entry name" value="Glycosyl hydrolase domain"/>
    <property type="match status" value="1"/>
</dbReference>
<evidence type="ECO:0000256" key="5">
    <source>
        <dbReference type="ARBA" id="ARBA00023295"/>
    </source>
</evidence>
<keyword evidence="9" id="KW-1185">Reference proteome</keyword>
<gene>
    <name evidence="8" type="ORF">L873DRAFT_1827948</name>
</gene>
<dbReference type="EMBL" id="ML120386">
    <property type="protein sequence ID" value="RPA99575.1"/>
    <property type="molecule type" value="Genomic_DNA"/>
</dbReference>
<evidence type="ECO:0000313" key="8">
    <source>
        <dbReference type="EMBL" id="RPA99575.1"/>
    </source>
</evidence>
<evidence type="ECO:0000256" key="2">
    <source>
        <dbReference type="ARBA" id="ARBA00009743"/>
    </source>
</evidence>
<name>A0A3N4JMU6_9PEZI</name>
<dbReference type="PRINTS" id="PR00740">
    <property type="entry name" value="GLHYDRLASE27"/>
</dbReference>
<dbReference type="InterPro" id="IPR017853">
    <property type="entry name" value="GH"/>
</dbReference>
<evidence type="ECO:0000256" key="1">
    <source>
        <dbReference type="ARBA" id="ARBA00001255"/>
    </source>
</evidence>
<dbReference type="PANTHER" id="PTHR11452:SF61">
    <property type="entry name" value="ALPHA-GALACTOSIDASE B-RELATED"/>
    <property type="match status" value="1"/>
</dbReference>
<dbReference type="GO" id="GO:0004557">
    <property type="term" value="F:alpha-galactosidase activity"/>
    <property type="evidence" value="ECO:0007669"/>
    <property type="project" value="UniProtKB-EC"/>
</dbReference>
<dbReference type="SUPFAM" id="SSF51445">
    <property type="entry name" value="(Trans)glycosidases"/>
    <property type="match status" value="1"/>
</dbReference>
<dbReference type="AlphaFoldDB" id="A0A3N4JMU6"/>
<protein>
    <recommendedName>
        <fullName evidence="3 6">Alpha-galactosidase</fullName>
        <ecNumber evidence="3 6">3.2.1.22</ecNumber>
    </recommendedName>
    <alternativeName>
        <fullName evidence="6">Melibiase</fullName>
    </alternativeName>
</protein>
<evidence type="ECO:0000256" key="7">
    <source>
        <dbReference type="SAM" id="SignalP"/>
    </source>
</evidence>
<keyword evidence="4 6" id="KW-0378">Hydrolase</keyword>
<sequence length="422" mass="48117">MRSTLRVSILLLLGLLSIANGLNAFGCGIREDKFLIAAQEIVDKGLKESGYESRDKTTGRLVPDFEKFRDGIKGTADKIHAMGLKIGIYSDAGDETCAGYPREWGVDYLKYDNCGVPDIWADEYQYWPEFWYGTWENQTGGIEAPPGYDWSQSNTAKRYNFMRDALHDQSNTIFYSLCNWGHSHVERWGNDTGQSWRMWDDVVPQWAGQIQWSWVFMPILNYGIIFLEYSNFFGHNDLDMLEVGNGNLTSEETRTHIGLWAALKSPLFIGTPIDEISDEDLGVFRNWELLAFNQDNVWGAPAFPTSVNPDRTWNQTHPAKYYSGGSKHRIHVFVINTLDKTATKTVDFDEVPGLNPKEYILQERVQIQAQDPDTAALLFVEKDGKHPCSDPKKLPKPKIYSRKPKRWLSSRLLGKPNVLSLA</sequence>
<dbReference type="Pfam" id="PF16499">
    <property type="entry name" value="Melibiase_2"/>
    <property type="match status" value="1"/>
</dbReference>